<dbReference type="AlphaFoldDB" id="A0A9P8XZV0"/>
<dbReference type="EMBL" id="JAGTJQ010000010">
    <property type="protein sequence ID" value="KAH7021579.1"/>
    <property type="molecule type" value="Genomic_DNA"/>
</dbReference>
<dbReference type="GeneID" id="70186827"/>
<evidence type="ECO:0000313" key="3">
    <source>
        <dbReference type="Proteomes" id="UP000756346"/>
    </source>
</evidence>
<keyword evidence="3" id="KW-1185">Reference proteome</keyword>
<dbReference type="RefSeq" id="XP_046007780.1">
    <property type="nucleotide sequence ID" value="XM_046157281.1"/>
</dbReference>
<sequence>MLAKSGVDKSSTSPPFLAFVARDPKRQNAHIGLDGEVMQALVAYSEEGNQFEDQNEVPNFIRDMIYKKDLDNLRRKDDSRKRKGRGSSPSYPILINNMWPGSSEQTLALASSTGGPHKDAWRVPEPRDGAIMRYCTWHCARLILVLNFLHNQPSMSEVTSRTGFSRANSLDTKP</sequence>
<reference evidence="2" key="1">
    <citation type="journal article" date="2021" name="Nat. Commun.">
        <title>Genetic determinants of endophytism in the Arabidopsis root mycobiome.</title>
        <authorList>
            <person name="Mesny F."/>
            <person name="Miyauchi S."/>
            <person name="Thiergart T."/>
            <person name="Pickel B."/>
            <person name="Atanasova L."/>
            <person name="Karlsson M."/>
            <person name="Huettel B."/>
            <person name="Barry K.W."/>
            <person name="Haridas S."/>
            <person name="Chen C."/>
            <person name="Bauer D."/>
            <person name="Andreopoulos W."/>
            <person name="Pangilinan J."/>
            <person name="LaButti K."/>
            <person name="Riley R."/>
            <person name="Lipzen A."/>
            <person name="Clum A."/>
            <person name="Drula E."/>
            <person name="Henrissat B."/>
            <person name="Kohler A."/>
            <person name="Grigoriev I.V."/>
            <person name="Martin F.M."/>
            <person name="Hacquard S."/>
        </authorList>
    </citation>
    <scope>NUCLEOTIDE SEQUENCE</scope>
    <source>
        <strain evidence="2">MPI-CAGE-CH-0230</strain>
    </source>
</reference>
<comment type="caution">
    <text evidence="2">The sequence shown here is derived from an EMBL/GenBank/DDBJ whole genome shotgun (WGS) entry which is preliminary data.</text>
</comment>
<name>A0A9P8XZV0_9PEZI</name>
<proteinExistence type="predicted"/>
<feature type="region of interest" description="Disordered" evidence="1">
    <location>
        <begin position="72"/>
        <end position="95"/>
    </location>
</feature>
<dbReference type="OrthoDB" id="5131365at2759"/>
<dbReference type="Proteomes" id="UP000756346">
    <property type="component" value="Unassembled WGS sequence"/>
</dbReference>
<evidence type="ECO:0000256" key="1">
    <source>
        <dbReference type="SAM" id="MobiDB-lite"/>
    </source>
</evidence>
<evidence type="ECO:0000313" key="2">
    <source>
        <dbReference type="EMBL" id="KAH7021579.1"/>
    </source>
</evidence>
<organism evidence="2 3">
    <name type="scientific">Microdochium trichocladiopsis</name>
    <dbReference type="NCBI Taxonomy" id="1682393"/>
    <lineage>
        <taxon>Eukaryota</taxon>
        <taxon>Fungi</taxon>
        <taxon>Dikarya</taxon>
        <taxon>Ascomycota</taxon>
        <taxon>Pezizomycotina</taxon>
        <taxon>Sordariomycetes</taxon>
        <taxon>Xylariomycetidae</taxon>
        <taxon>Xylariales</taxon>
        <taxon>Microdochiaceae</taxon>
        <taxon>Microdochium</taxon>
    </lineage>
</organism>
<gene>
    <name evidence="2" type="ORF">B0I36DRAFT_354214</name>
</gene>
<accession>A0A9P8XZV0</accession>
<protein>
    <submittedName>
        <fullName evidence="2">Uncharacterized protein</fullName>
    </submittedName>
</protein>